<dbReference type="Pfam" id="PF14031">
    <property type="entry name" value="D-ser_dehydrat"/>
    <property type="match status" value="1"/>
</dbReference>
<keyword evidence="2" id="KW-0456">Lyase</keyword>
<dbReference type="STRING" id="1165689.SAMN02927914_04271"/>
<proteinExistence type="inferred from homology"/>
<reference evidence="4 5" key="1">
    <citation type="submission" date="2016-10" db="EMBL/GenBank/DDBJ databases">
        <authorList>
            <person name="de Groot N.N."/>
        </authorList>
    </citation>
    <scope>NUCLEOTIDE SEQUENCE [LARGE SCALE GENOMIC DNA]</scope>
    <source>
        <strain evidence="4 5">CGMCC 1.12097</strain>
    </source>
</reference>
<protein>
    <submittedName>
        <fullName evidence="4">D-serine deaminase, pyridoxal phosphate-dependent</fullName>
    </submittedName>
</protein>
<evidence type="ECO:0000256" key="2">
    <source>
        <dbReference type="ARBA" id="ARBA00023239"/>
    </source>
</evidence>
<name>A0A1G5Z5W0_9HYPH</name>
<dbReference type="PANTHER" id="PTHR28004:SF2">
    <property type="entry name" value="D-SERINE DEHYDRATASE"/>
    <property type="match status" value="1"/>
</dbReference>
<evidence type="ECO:0000256" key="1">
    <source>
        <dbReference type="ARBA" id="ARBA00005323"/>
    </source>
</evidence>
<dbReference type="Pfam" id="PF01168">
    <property type="entry name" value="Ala_racemase_N"/>
    <property type="match status" value="1"/>
</dbReference>
<dbReference type="InterPro" id="IPR051466">
    <property type="entry name" value="D-amino_acid_metab_enzyme"/>
</dbReference>
<evidence type="ECO:0000313" key="4">
    <source>
        <dbReference type="EMBL" id="SDA90074.1"/>
    </source>
</evidence>
<dbReference type="InterPro" id="IPR016181">
    <property type="entry name" value="Acyl_CoA_acyltransferase"/>
</dbReference>
<dbReference type="SMART" id="SM01119">
    <property type="entry name" value="D-ser_dehydrat"/>
    <property type="match status" value="1"/>
</dbReference>
<feature type="domain" description="D-serine dehydratase-like" evidence="3">
    <location>
        <begin position="454"/>
        <end position="561"/>
    </location>
</feature>
<gene>
    <name evidence="4" type="ORF">SAMN02927914_04271</name>
</gene>
<dbReference type="AlphaFoldDB" id="A0A1G5Z5W0"/>
<dbReference type="Gene3D" id="3.20.20.10">
    <property type="entry name" value="Alanine racemase"/>
    <property type="match status" value="1"/>
</dbReference>
<evidence type="ECO:0000313" key="5">
    <source>
        <dbReference type="Proteomes" id="UP000198588"/>
    </source>
</evidence>
<dbReference type="GO" id="GO:0008721">
    <property type="term" value="F:D-serine ammonia-lyase activity"/>
    <property type="evidence" value="ECO:0007669"/>
    <property type="project" value="TreeGrafter"/>
</dbReference>
<dbReference type="SUPFAM" id="SSF51419">
    <property type="entry name" value="PLP-binding barrel"/>
    <property type="match status" value="1"/>
</dbReference>
<dbReference type="EMBL" id="FMXM01000014">
    <property type="protein sequence ID" value="SDA90074.1"/>
    <property type="molecule type" value="Genomic_DNA"/>
</dbReference>
<dbReference type="InterPro" id="IPR026956">
    <property type="entry name" value="D-ser_dehydrat-like_dom"/>
</dbReference>
<dbReference type="InterPro" id="IPR029066">
    <property type="entry name" value="PLP-binding_barrel"/>
</dbReference>
<dbReference type="PANTHER" id="PTHR28004">
    <property type="entry name" value="ZGC:162816-RELATED"/>
    <property type="match status" value="1"/>
</dbReference>
<dbReference type="InterPro" id="IPR001608">
    <property type="entry name" value="Ala_racemase_N"/>
</dbReference>
<organism evidence="4 5">
    <name type="scientific">Mesorhizobium qingshengii</name>
    <dbReference type="NCBI Taxonomy" id="1165689"/>
    <lineage>
        <taxon>Bacteria</taxon>
        <taxon>Pseudomonadati</taxon>
        <taxon>Pseudomonadota</taxon>
        <taxon>Alphaproteobacteria</taxon>
        <taxon>Hyphomicrobiales</taxon>
        <taxon>Phyllobacteriaceae</taxon>
        <taxon>Mesorhizobium</taxon>
    </lineage>
</organism>
<dbReference type="GO" id="GO:0036088">
    <property type="term" value="P:D-serine catabolic process"/>
    <property type="evidence" value="ECO:0007669"/>
    <property type="project" value="TreeGrafter"/>
</dbReference>
<comment type="similarity">
    <text evidence="1">Belongs to the DSD1 family.</text>
</comment>
<accession>A0A1G5Z5W0</accession>
<dbReference type="InterPro" id="IPR042208">
    <property type="entry name" value="D-ser_dehydrat-like_sf"/>
</dbReference>
<dbReference type="Proteomes" id="UP000198588">
    <property type="component" value="Unassembled WGS sequence"/>
</dbReference>
<dbReference type="SUPFAM" id="SSF55729">
    <property type="entry name" value="Acyl-CoA N-acyltransferases (Nat)"/>
    <property type="match status" value="1"/>
</dbReference>
<dbReference type="Gene3D" id="3.40.630.90">
    <property type="match status" value="1"/>
</dbReference>
<dbReference type="InterPro" id="IPR041496">
    <property type="entry name" value="YitH/HolE_GNAT"/>
</dbReference>
<sequence length="577" mass="61602">MCCSIRQRKGSRSIGGAASLAWGTVLQRQGPLTAAVTPNACDIRPATASDMAAIQAFDELATGMPRPSMVAALADVGDVTVIDRGERFAGYAITRRFGRGFVVGPVAAESLQDAKRLILAQLATLHGQFVRVDVYAEHGLGDWLESLGLARVGHAIAMVNGRRPVSDGQPGCMPWRISRSARNEDTGAMERNEKTCGAVKAIDVLVTPSLLLDRGRLERNIQRLAEHAKKLGVVLRPHMKTAKSIDVARHVFPHGPGPITVSTVAEAEYFAGHGFRDMTYAVGMSTASAIRAMALCRRTGVDVKLLLDTVEQADALADVRAATGVTPSVFIELDCDDHRGGLKPDDPKLVEVAGRIVTAGANLVGVLAHAGESYGLSTLDALVTAAENERLATVRAAEILRARGHACPIVSLGSTPTAHFAENLEGITELRAGAYMFFDLVQHGVGVCDIDDIAVSVLATVIGAKPEKRWVLVDAGWMALSRDRGTANQQVDQGYGVVCDEKGRVLEDVIVSQASQEHGILTIRSGSGKSMPELPIGSRVRILPNHACAMAGQHDFYSVVDGESPVIEARWERIRGW</sequence>
<dbReference type="Gene3D" id="2.40.37.20">
    <property type="entry name" value="D-serine dehydratase-like domain"/>
    <property type="match status" value="1"/>
</dbReference>
<dbReference type="Pfam" id="PF18014">
    <property type="entry name" value="Acetyltransf_18"/>
    <property type="match status" value="1"/>
</dbReference>
<evidence type="ECO:0000259" key="3">
    <source>
        <dbReference type="SMART" id="SM01119"/>
    </source>
</evidence>